<accession>A0ABN1VPR6</accession>
<keyword evidence="3" id="KW-1185">Reference proteome</keyword>
<feature type="region of interest" description="Disordered" evidence="1">
    <location>
        <begin position="1"/>
        <end position="20"/>
    </location>
</feature>
<dbReference type="EMBL" id="BAAALF010000006">
    <property type="protein sequence ID" value="GAA1219052.1"/>
    <property type="molecule type" value="Genomic_DNA"/>
</dbReference>
<sequence length="184" mass="19647">MAKHARAASTGSESQMSVRRGAPPPYVLGAHWLARANHDHRSVLAAWTRYELADIRVGVTFYVVRITNHRLGTAALGQLHQVVQEIGPIGPAISDELGSCVDFLVPSSTAFWEMNGSQLLTGAPVQGVFPVLSSPPPGKGPVNGRRWLVEPDGTGALTHPRNLASALRAARRGLHDRRKSAAAA</sequence>
<reference evidence="2 3" key="1">
    <citation type="journal article" date="2019" name="Int. J. Syst. Evol. Microbiol.">
        <title>The Global Catalogue of Microorganisms (GCM) 10K type strain sequencing project: providing services to taxonomists for standard genome sequencing and annotation.</title>
        <authorList>
            <consortium name="The Broad Institute Genomics Platform"/>
            <consortium name="The Broad Institute Genome Sequencing Center for Infectious Disease"/>
            <person name="Wu L."/>
            <person name="Ma J."/>
        </authorList>
    </citation>
    <scope>NUCLEOTIDE SEQUENCE [LARGE SCALE GENOMIC DNA]</scope>
    <source>
        <strain evidence="2 3">JCM 13004</strain>
    </source>
</reference>
<organism evidence="2 3">
    <name type="scientific">Kitasatospora nipponensis</name>
    <dbReference type="NCBI Taxonomy" id="258049"/>
    <lineage>
        <taxon>Bacteria</taxon>
        <taxon>Bacillati</taxon>
        <taxon>Actinomycetota</taxon>
        <taxon>Actinomycetes</taxon>
        <taxon>Kitasatosporales</taxon>
        <taxon>Streptomycetaceae</taxon>
        <taxon>Kitasatospora</taxon>
    </lineage>
</organism>
<evidence type="ECO:0000313" key="2">
    <source>
        <dbReference type="EMBL" id="GAA1219052.1"/>
    </source>
</evidence>
<name>A0ABN1VPR6_9ACTN</name>
<dbReference type="Proteomes" id="UP001500037">
    <property type="component" value="Unassembled WGS sequence"/>
</dbReference>
<gene>
    <name evidence="2" type="ORF">GCM10009665_06350</name>
</gene>
<evidence type="ECO:0000256" key="1">
    <source>
        <dbReference type="SAM" id="MobiDB-lite"/>
    </source>
</evidence>
<protein>
    <submittedName>
        <fullName evidence="2">Uncharacterized protein</fullName>
    </submittedName>
</protein>
<evidence type="ECO:0000313" key="3">
    <source>
        <dbReference type="Proteomes" id="UP001500037"/>
    </source>
</evidence>
<dbReference type="RefSeq" id="WP_344438816.1">
    <property type="nucleotide sequence ID" value="NZ_BAAALF010000006.1"/>
</dbReference>
<proteinExistence type="predicted"/>
<comment type="caution">
    <text evidence="2">The sequence shown here is derived from an EMBL/GenBank/DDBJ whole genome shotgun (WGS) entry which is preliminary data.</text>
</comment>